<dbReference type="PROSITE" id="PS00455">
    <property type="entry name" value="AMP_BINDING"/>
    <property type="match status" value="1"/>
</dbReference>
<feature type="domain" description="AMP-dependent synthetase/ligase" evidence="4">
    <location>
        <begin position="36"/>
        <end position="433"/>
    </location>
</feature>
<reference evidence="5 6" key="1">
    <citation type="submission" date="2023-11" db="EMBL/GenBank/DDBJ databases">
        <title>A Novel Polar Bacteriovorax (B. antarcticus) Isolated from the Biocrust in Antarctica.</title>
        <authorList>
            <person name="Mun W."/>
            <person name="Choi S.Y."/>
            <person name="Mitchell R.J."/>
        </authorList>
    </citation>
    <scope>NUCLEOTIDE SEQUENCE [LARGE SCALE GENOMIC DNA]</scope>
    <source>
        <strain evidence="5 6">PP10</strain>
    </source>
</reference>
<name>A0ABU5VNX5_9BACT</name>
<evidence type="ECO:0000256" key="1">
    <source>
        <dbReference type="ARBA" id="ARBA00022598"/>
    </source>
</evidence>
<dbReference type="PANTHER" id="PTHR43272:SF32">
    <property type="entry name" value="AMP-DEPENDENT SYNTHETASE_LIGASE DOMAIN-CONTAINING PROTEIN"/>
    <property type="match status" value="1"/>
</dbReference>
<dbReference type="Pfam" id="PF00501">
    <property type="entry name" value="AMP-binding"/>
    <property type="match status" value="1"/>
</dbReference>
<keyword evidence="1 5" id="KW-0436">Ligase</keyword>
<evidence type="ECO:0000313" key="5">
    <source>
        <dbReference type="EMBL" id="MEA9354642.1"/>
    </source>
</evidence>
<dbReference type="EMBL" id="JAYGJQ010000001">
    <property type="protein sequence ID" value="MEA9354642.1"/>
    <property type="molecule type" value="Genomic_DNA"/>
</dbReference>
<dbReference type="Proteomes" id="UP001302274">
    <property type="component" value="Unassembled WGS sequence"/>
</dbReference>
<dbReference type="RefSeq" id="WP_323574088.1">
    <property type="nucleotide sequence ID" value="NZ_JAYGJQ010000001.1"/>
</dbReference>
<evidence type="ECO:0000256" key="2">
    <source>
        <dbReference type="ARBA" id="ARBA00022832"/>
    </source>
</evidence>
<evidence type="ECO:0000259" key="4">
    <source>
        <dbReference type="Pfam" id="PF00501"/>
    </source>
</evidence>
<dbReference type="CDD" id="cd05907">
    <property type="entry name" value="VL_LC_FACS_like"/>
    <property type="match status" value="1"/>
</dbReference>
<organism evidence="5 6">
    <name type="scientific">Bacteriovorax antarcticus</name>
    <dbReference type="NCBI Taxonomy" id="3088717"/>
    <lineage>
        <taxon>Bacteria</taxon>
        <taxon>Pseudomonadati</taxon>
        <taxon>Bdellovibrionota</taxon>
        <taxon>Bacteriovoracia</taxon>
        <taxon>Bacteriovoracales</taxon>
        <taxon>Bacteriovoracaceae</taxon>
        <taxon>Bacteriovorax</taxon>
    </lineage>
</organism>
<dbReference type="SUPFAM" id="SSF56801">
    <property type="entry name" value="Acetyl-CoA synthetase-like"/>
    <property type="match status" value="1"/>
</dbReference>
<dbReference type="InterPro" id="IPR020845">
    <property type="entry name" value="AMP-binding_CS"/>
</dbReference>
<comment type="caution">
    <text evidence="5">The sequence shown here is derived from an EMBL/GenBank/DDBJ whole genome shotgun (WGS) entry which is preliminary data.</text>
</comment>
<sequence length="604" mass="67955">MNKDATLSKLFLKKTAKSPHRKAIGWIEGSDLHFYNNDEYQQKVRVIFYGLNSLGIKPQDRVAILGQTSKEWHFFDLAALCARAVVTPVYPTYMSDEVEYILNNSETKILILENEAQFQKILAEQDKLTHLKCIVALKDISEESVKKLSDKIIFQTYQQFIDIGTLESQNSPKLFEASIEQSEPTDIASIIYTSGTTGDPKGAVISQRAFVVMLNNVYSSLKTNILPNDRTLTFLPLSHVFGRCDSFLNLVFDFECVFAESMDKVVDNMQTAKPTILLAVPRIFEKVYSKVLENVQKENELKKKVFDWALSASNTYYQKINADKSPTTFEILQKNLAYKLVFEKIYARFGGRIRFLVSGGAPLSPDIMNFLQNANLTILEGYGLTETIAPCILNPPVRQIPGAIGLPLGDVQVKFAEDGEIMLKTEALFSQYYKNEEATKEAFKDGWFLTGDIGELTTDGYVKITDRKKDIIITSAGKNVAPQKIENILKLQKHISNAMVVGDKRKFLVAIVSIDREAFIDEMGSSKTYEELAADPQVYETLDKEVHAANSDLASFESIKGFIVAPSDFTVENGQLTPSLKLKKKIILKAYEKEVDALYKKLES</sequence>
<dbReference type="InterPro" id="IPR000873">
    <property type="entry name" value="AMP-dep_synth/lig_dom"/>
</dbReference>
<dbReference type="Pfam" id="PF23562">
    <property type="entry name" value="AMP-binding_C_3"/>
    <property type="match status" value="1"/>
</dbReference>
<gene>
    <name evidence="5" type="ORF">SHI21_00400</name>
</gene>
<keyword evidence="6" id="KW-1185">Reference proteome</keyword>
<dbReference type="Gene3D" id="3.40.50.12780">
    <property type="entry name" value="N-terminal domain of ligase-like"/>
    <property type="match status" value="1"/>
</dbReference>
<dbReference type="InterPro" id="IPR042099">
    <property type="entry name" value="ANL_N_sf"/>
</dbReference>
<dbReference type="GO" id="GO:0016874">
    <property type="term" value="F:ligase activity"/>
    <property type="evidence" value="ECO:0007669"/>
    <property type="project" value="UniProtKB-KW"/>
</dbReference>
<evidence type="ECO:0000256" key="3">
    <source>
        <dbReference type="ARBA" id="ARBA00023098"/>
    </source>
</evidence>
<proteinExistence type="predicted"/>
<accession>A0ABU5VNX5</accession>
<keyword evidence="2" id="KW-0276">Fatty acid metabolism</keyword>
<protein>
    <submittedName>
        <fullName evidence="5">Long-chain fatty acid--CoA ligase</fullName>
    </submittedName>
</protein>
<evidence type="ECO:0000313" key="6">
    <source>
        <dbReference type="Proteomes" id="UP001302274"/>
    </source>
</evidence>
<dbReference type="PANTHER" id="PTHR43272">
    <property type="entry name" value="LONG-CHAIN-FATTY-ACID--COA LIGASE"/>
    <property type="match status" value="1"/>
</dbReference>
<keyword evidence="3" id="KW-0443">Lipid metabolism</keyword>